<gene>
    <name evidence="1" type="ORF">PU630_01515</name>
</gene>
<evidence type="ECO:0000313" key="2">
    <source>
        <dbReference type="Proteomes" id="UP001214553"/>
    </source>
</evidence>
<name>A0ABY8BYH8_9MICO</name>
<evidence type="ECO:0000313" key="1">
    <source>
        <dbReference type="EMBL" id="WEG09266.1"/>
    </source>
</evidence>
<reference evidence="1 2" key="1">
    <citation type="submission" date="2023-03" db="EMBL/GenBank/DDBJ databases">
        <title>Genome sequence of Microbacterium sp. KACC 23027.</title>
        <authorList>
            <person name="Kim S."/>
            <person name="Heo J."/>
            <person name="Kwon S.-W."/>
        </authorList>
    </citation>
    <scope>NUCLEOTIDE SEQUENCE [LARGE SCALE GENOMIC DNA]</scope>
    <source>
        <strain evidence="1 2">KACC 23027</strain>
    </source>
</reference>
<accession>A0ABY8BYH8</accession>
<keyword evidence="2" id="KW-1185">Reference proteome</keyword>
<dbReference type="RefSeq" id="WP_275278590.1">
    <property type="nucleotide sequence ID" value="NZ_CP119108.1"/>
</dbReference>
<dbReference type="Proteomes" id="UP001214553">
    <property type="component" value="Chromosome"/>
</dbReference>
<sequence>MSIMPVHVTGRAFRAQRSRNAPRRGIPNRCHMVAGIDARIVMHASMQALQA</sequence>
<protein>
    <submittedName>
        <fullName evidence="1">Uncharacterized protein</fullName>
    </submittedName>
</protein>
<organism evidence="1 2">
    <name type="scientific">Microbacterium horticulturae</name>
    <dbReference type="NCBI Taxonomy" id="3028316"/>
    <lineage>
        <taxon>Bacteria</taxon>
        <taxon>Bacillati</taxon>
        <taxon>Actinomycetota</taxon>
        <taxon>Actinomycetes</taxon>
        <taxon>Micrococcales</taxon>
        <taxon>Microbacteriaceae</taxon>
        <taxon>Microbacterium</taxon>
    </lineage>
</organism>
<dbReference type="EMBL" id="CP119108">
    <property type="protein sequence ID" value="WEG09266.1"/>
    <property type="molecule type" value="Genomic_DNA"/>
</dbReference>
<proteinExistence type="predicted"/>